<organism evidence="8 9">
    <name type="scientific">Loktanella gaetbuli</name>
    <dbReference type="NCBI Taxonomy" id="2881335"/>
    <lineage>
        <taxon>Bacteria</taxon>
        <taxon>Pseudomonadati</taxon>
        <taxon>Pseudomonadota</taxon>
        <taxon>Alphaproteobacteria</taxon>
        <taxon>Rhodobacterales</taxon>
        <taxon>Roseobacteraceae</taxon>
        <taxon>Loktanella</taxon>
    </lineage>
</organism>
<feature type="domain" description="Cytochrome b561 bacterial/Ni-hydrogenase" evidence="7">
    <location>
        <begin position="13"/>
        <end position="173"/>
    </location>
</feature>
<evidence type="ECO:0000256" key="4">
    <source>
        <dbReference type="ARBA" id="ARBA00022989"/>
    </source>
</evidence>
<keyword evidence="2" id="KW-1003">Cell membrane</keyword>
<evidence type="ECO:0000256" key="6">
    <source>
        <dbReference type="SAM" id="Phobius"/>
    </source>
</evidence>
<dbReference type="Pfam" id="PF01292">
    <property type="entry name" value="Ni_hydr_CYTB"/>
    <property type="match status" value="1"/>
</dbReference>
<keyword evidence="3 6" id="KW-0812">Transmembrane</keyword>
<dbReference type="Proteomes" id="UP001138961">
    <property type="component" value="Unassembled WGS sequence"/>
</dbReference>
<evidence type="ECO:0000256" key="1">
    <source>
        <dbReference type="ARBA" id="ARBA00004651"/>
    </source>
</evidence>
<dbReference type="EMBL" id="JAJATZ010000003">
    <property type="protein sequence ID" value="MCB5199109.1"/>
    <property type="molecule type" value="Genomic_DNA"/>
</dbReference>
<feature type="transmembrane region" description="Helical" evidence="6">
    <location>
        <begin position="20"/>
        <end position="36"/>
    </location>
</feature>
<evidence type="ECO:0000259" key="7">
    <source>
        <dbReference type="Pfam" id="PF01292"/>
    </source>
</evidence>
<sequence>MAAMSEQHGTVRVWDIGVRLFHWSLLTCVAGAWLFVDPRSLHRWLGYCVIGLIAFRLIWGLVGSRHARFTDFIKGPRTVLAYLRAMAAGTERRHLGHNPAGAAMIVALLLTLAGICTTGIMMGMDAYFGVSWVEHWHEGLVNGLLILVAMHLVGVVTASWRHRENLVASMVHGHKDAHETGAET</sequence>
<evidence type="ECO:0000256" key="3">
    <source>
        <dbReference type="ARBA" id="ARBA00022692"/>
    </source>
</evidence>
<gene>
    <name evidence="8" type="ORF">LGQ03_07635</name>
</gene>
<comment type="subcellular location">
    <subcellularLocation>
        <location evidence="1">Cell membrane</location>
        <topology evidence="1">Multi-pass membrane protein</topology>
    </subcellularLocation>
</comment>
<dbReference type="PANTHER" id="PTHR30485:SF2">
    <property type="entry name" value="BLL0597 PROTEIN"/>
    <property type="match status" value="1"/>
</dbReference>
<dbReference type="RefSeq" id="WP_226747929.1">
    <property type="nucleotide sequence ID" value="NZ_JAJATZ010000003.1"/>
</dbReference>
<evidence type="ECO:0000256" key="5">
    <source>
        <dbReference type="ARBA" id="ARBA00023136"/>
    </source>
</evidence>
<proteinExistence type="predicted"/>
<dbReference type="InterPro" id="IPR016174">
    <property type="entry name" value="Di-haem_cyt_TM"/>
</dbReference>
<dbReference type="InterPro" id="IPR051542">
    <property type="entry name" value="Hydrogenase_cytochrome"/>
</dbReference>
<keyword evidence="4 6" id="KW-1133">Transmembrane helix</keyword>
<feature type="transmembrane region" description="Helical" evidence="6">
    <location>
        <begin position="140"/>
        <end position="160"/>
    </location>
</feature>
<accession>A0ABS8BU46</accession>
<evidence type="ECO:0000313" key="8">
    <source>
        <dbReference type="EMBL" id="MCB5199109.1"/>
    </source>
</evidence>
<dbReference type="Gene3D" id="1.20.950.20">
    <property type="entry name" value="Transmembrane di-heme cytochromes, Chain C"/>
    <property type="match status" value="1"/>
</dbReference>
<name>A0ABS8BU46_9RHOB</name>
<feature type="transmembrane region" description="Helical" evidence="6">
    <location>
        <begin position="102"/>
        <end position="128"/>
    </location>
</feature>
<reference evidence="8" key="1">
    <citation type="submission" date="2021-10" db="EMBL/GenBank/DDBJ databases">
        <title>Loktanella gaetbuli sp. nov., isolated from a tidal flat.</title>
        <authorList>
            <person name="Park S."/>
            <person name="Yoon J.-H."/>
        </authorList>
    </citation>
    <scope>NUCLEOTIDE SEQUENCE</scope>
    <source>
        <strain evidence="8">TSTF-M6</strain>
    </source>
</reference>
<comment type="caution">
    <text evidence="8">The sequence shown here is derived from an EMBL/GenBank/DDBJ whole genome shotgun (WGS) entry which is preliminary data.</text>
</comment>
<dbReference type="InterPro" id="IPR011577">
    <property type="entry name" value="Cyt_b561_bac/Ni-Hgenase"/>
</dbReference>
<protein>
    <submittedName>
        <fullName evidence="8">Cytochrome b/b6 domain-containing protein</fullName>
    </submittedName>
</protein>
<evidence type="ECO:0000313" key="9">
    <source>
        <dbReference type="Proteomes" id="UP001138961"/>
    </source>
</evidence>
<keyword evidence="9" id="KW-1185">Reference proteome</keyword>
<feature type="transmembrane region" description="Helical" evidence="6">
    <location>
        <begin position="42"/>
        <end position="62"/>
    </location>
</feature>
<evidence type="ECO:0000256" key="2">
    <source>
        <dbReference type="ARBA" id="ARBA00022475"/>
    </source>
</evidence>
<dbReference type="PANTHER" id="PTHR30485">
    <property type="entry name" value="NI/FE-HYDROGENASE 1 B-TYPE CYTOCHROME SUBUNIT"/>
    <property type="match status" value="1"/>
</dbReference>
<keyword evidence="5 6" id="KW-0472">Membrane</keyword>
<dbReference type="SUPFAM" id="SSF81342">
    <property type="entry name" value="Transmembrane di-heme cytochromes"/>
    <property type="match status" value="1"/>
</dbReference>